<feature type="transmembrane region" description="Helical" evidence="1">
    <location>
        <begin position="344"/>
        <end position="365"/>
    </location>
</feature>
<keyword evidence="3" id="KW-1185">Reference proteome</keyword>
<protein>
    <recommendedName>
        <fullName evidence="4">XK-related protein</fullName>
    </recommendedName>
</protein>
<feature type="transmembrane region" description="Helical" evidence="1">
    <location>
        <begin position="377"/>
        <end position="395"/>
    </location>
</feature>
<evidence type="ECO:0008006" key="4">
    <source>
        <dbReference type="Google" id="ProtNLM"/>
    </source>
</evidence>
<sequence>MSRDKRDSIMLTDITHYSKTNGVSYELTSADSDNESGHNIHFEHDIESLPPLASFKVTSFDVFFNFIVIIIVGLEFTCNVACVVILYNNGYWATGFTLGFILIGTFALLAHFWTIPQETLNHVYGNGKVVRILVNAFPHLALFITVFECTRVCFKCKETPVAIPQYIKLDELSRSFLKVYSFACSAPIAVLQLINLIVLVEEHGHGVTETVLVLTVILNLTTMMVGNLPGKYENSDELPKAAYIPGSRVFVGLRMSSSFGSRTMSLAYLFVCFKCIGENFLNLQQEISYLIPLALVLVPRFVITIVQYVVGRCKGKTRPKRFTSVLIGYIATVFFPFGDPPWVFWYIHIETFVFALFGVISFFIVECGVNGIFNSGYFVLFLVLYFVVPCLIPYLRHRVNKS</sequence>
<name>A0ABP1RH43_9HEXA</name>
<proteinExistence type="predicted"/>
<reference evidence="2 3" key="1">
    <citation type="submission" date="2024-08" db="EMBL/GenBank/DDBJ databases">
        <authorList>
            <person name="Cucini C."/>
            <person name="Frati F."/>
        </authorList>
    </citation>
    <scope>NUCLEOTIDE SEQUENCE [LARGE SCALE GENOMIC DNA]</scope>
</reference>
<organism evidence="2 3">
    <name type="scientific">Orchesella dallaii</name>
    <dbReference type="NCBI Taxonomy" id="48710"/>
    <lineage>
        <taxon>Eukaryota</taxon>
        <taxon>Metazoa</taxon>
        <taxon>Ecdysozoa</taxon>
        <taxon>Arthropoda</taxon>
        <taxon>Hexapoda</taxon>
        <taxon>Collembola</taxon>
        <taxon>Entomobryomorpha</taxon>
        <taxon>Entomobryoidea</taxon>
        <taxon>Orchesellidae</taxon>
        <taxon>Orchesellinae</taxon>
        <taxon>Orchesella</taxon>
    </lineage>
</organism>
<keyword evidence="1" id="KW-1133">Transmembrane helix</keyword>
<feature type="transmembrane region" description="Helical" evidence="1">
    <location>
        <begin position="322"/>
        <end position="338"/>
    </location>
</feature>
<dbReference type="Proteomes" id="UP001642540">
    <property type="component" value="Unassembled WGS sequence"/>
</dbReference>
<evidence type="ECO:0000256" key="1">
    <source>
        <dbReference type="SAM" id="Phobius"/>
    </source>
</evidence>
<evidence type="ECO:0000313" key="2">
    <source>
        <dbReference type="EMBL" id="CAL8128161.1"/>
    </source>
</evidence>
<gene>
    <name evidence="2" type="ORF">ODALV1_LOCUS22115</name>
</gene>
<accession>A0ABP1RH43</accession>
<comment type="caution">
    <text evidence="2">The sequence shown here is derived from an EMBL/GenBank/DDBJ whole genome shotgun (WGS) entry which is preliminary data.</text>
</comment>
<feature type="transmembrane region" description="Helical" evidence="1">
    <location>
        <begin position="62"/>
        <end position="86"/>
    </location>
</feature>
<keyword evidence="1" id="KW-0812">Transmembrane</keyword>
<evidence type="ECO:0000313" key="3">
    <source>
        <dbReference type="Proteomes" id="UP001642540"/>
    </source>
</evidence>
<dbReference type="EMBL" id="CAXLJM020000074">
    <property type="protein sequence ID" value="CAL8128161.1"/>
    <property type="molecule type" value="Genomic_DNA"/>
</dbReference>
<feature type="transmembrane region" description="Helical" evidence="1">
    <location>
        <begin position="287"/>
        <end position="310"/>
    </location>
</feature>
<feature type="transmembrane region" description="Helical" evidence="1">
    <location>
        <begin position="92"/>
        <end position="113"/>
    </location>
</feature>
<feature type="transmembrane region" description="Helical" evidence="1">
    <location>
        <begin position="179"/>
        <end position="199"/>
    </location>
</feature>
<keyword evidence="1" id="KW-0472">Membrane</keyword>
<feature type="transmembrane region" description="Helical" evidence="1">
    <location>
        <begin position="211"/>
        <end position="230"/>
    </location>
</feature>